<dbReference type="Proteomes" id="UP001642405">
    <property type="component" value="Unassembled WGS sequence"/>
</dbReference>
<comment type="caution">
    <text evidence="2">The sequence shown here is derived from an EMBL/GenBank/DDBJ whole genome shotgun (WGS) entry which is preliminary data.</text>
</comment>
<dbReference type="EMBL" id="CAWUHB010000022">
    <property type="protein sequence ID" value="CAK7221336.1"/>
    <property type="molecule type" value="Genomic_DNA"/>
</dbReference>
<proteinExistence type="predicted"/>
<reference evidence="2 3" key="1">
    <citation type="submission" date="2024-01" db="EMBL/GenBank/DDBJ databases">
        <authorList>
            <person name="Allen C."/>
            <person name="Tagirdzhanova G."/>
        </authorList>
    </citation>
    <scope>NUCLEOTIDE SEQUENCE [LARGE SCALE GENOMIC DNA]</scope>
</reference>
<evidence type="ECO:0000256" key="1">
    <source>
        <dbReference type="SAM" id="SignalP"/>
    </source>
</evidence>
<protein>
    <submittedName>
        <fullName evidence="2">Uncharacterized protein</fullName>
    </submittedName>
</protein>
<evidence type="ECO:0000313" key="2">
    <source>
        <dbReference type="EMBL" id="CAK7221336.1"/>
    </source>
</evidence>
<evidence type="ECO:0000313" key="3">
    <source>
        <dbReference type="Proteomes" id="UP001642405"/>
    </source>
</evidence>
<organism evidence="2 3">
    <name type="scientific">Sporothrix curviconia</name>
    <dbReference type="NCBI Taxonomy" id="1260050"/>
    <lineage>
        <taxon>Eukaryota</taxon>
        <taxon>Fungi</taxon>
        <taxon>Dikarya</taxon>
        <taxon>Ascomycota</taxon>
        <taxon>Pezizomycotina</taxon>
        <taxon>Sordariomycetes</taxon>
        <taxon>Sordariomycetidae</taxon>
        <taxon>Ophiostomatales</taxon>
        <taxon>Ophiostomataceae</taxon>
        <taxon>Sporothrix</taxon>
    </lineage>
</organism>
<keyword evidence="1" id="KW-0732">Signal</keyword>
<feature type="signal peptide" evidence="1">
    <location>
        <begin position="1"/>
        <end position="18"/>
    </location>
</feature>
<sequence length="155" mass="16080">MLAQTIVAVAALAVGINAAAVPAAAGKTFKFQIVDPKKGKWFLADATGAGTQDQTKALDCTLAGAGGDVLTCGSNAFGKYPTMGDMFQMEATVADVASGSTGWSVDSNDTVHWSAKPKINFDVGIGSQTNLWAETCPDAHGHWKGERGYAKAVWV</sequence>
<accession>A0ABP0BP92</accession>
<keyword evidence="3" id="KW-1185">Reference proteome</keyword>
<name>A0ABP0BP92_9PEZI</name>
<feature type="chain" id="PRO_5045477935" evidence="1">
    <location>
        <begin position="19"/>
        <end position="155"/>
    </location>
</feature>
<gene>
    <name evidence="2" type="ORF">SCUCBS95973_004459</name>
</gene>